<dbReference type="OrthoDB" id="1001765at2759"/>
<sequence>MAIRSCLPVPALSVERIQFLLNLIVYKAEFFLRASTGRGIDDISPGLVQGPVPVGATLAVLDNDTRRIIEELGLTSVGHMRAISEFTQLNAPIPRPVLNLSAEVFTAFANAALNVSTLTPPFNVYASTTNFLVAATFVSSLLQQYYAGLIPSTVGSVQQRLVAGIALSEAAGYGVLRAQLYPRVNQTVSPYTFTLGRLFNLITELINRLGGCGVKDEGLTVPLQLGAENQTTSNVVPADVNSLAYPRTERELLRIVFGTGNATRPGAIFPAGFNGTLFRRIVLQRLA</sequence>
<comment type="caution">
    <text evidence="1">The sequence shown here is derived from an EMBL/GenBank/DDBJ whole genome shotgun (WGS) entry which is preliminary data.</text>
</comment>
<dbReference type="PANTHER" id="PTHR31694">
    <property type="entry name" value="DESICCATION-LIKE PROTEIN"/>
    <property type="match status" value="1"/>
</dbReference>
<evidence type="ECO:0000313" key="2">
    <source>
        <dbReference type="Proteomes" id="UP001165190"/>
    </source>
</evidence>
<protein>
    <recommendedName>
        <fullName evidence="3">Desiccation-related protein PCC13-62</fullName>
    </recommendedName>
</protein>
<proteinExistence type="predicted"/>
<dbReference type="EMBL" id="BSYR01000033">
    <property type="protein sequence ID" value="GMI98821.1"/>
    <property type="molecule type" value="Genomic_DNA"/>
</dbReference>
<name>A0A9W7IN76_HIBTR</name>
<reference evidence="1" key="1">
    <citation type="submission" date="2023-05" db="EMBL/GenBank/DDBJ databases">
        <title>Genome and transcriptome analyses reveal genes involved in the formation of fine ridges on petal epidermal cells in Hibiscus trionum.</title>
        <authorList>
            <person name="Koshimizu S."/>
            <person name="Masuda S."/>
            <person name="Ishii T."/>
            <person name="Shirasu K."/>
            <person name="Hoshino A."/>
            <person name="Arita M."/>
        </authorList>
    </citation>
    <scope>NUCLEOTIDE SEQUENCE</scope>
    <source>
        <strain evidence="1">Hamamatsu line</strain>
    </source>
</reference>
<accession>A0A9W7IN76</accession>
<dbReference type="PANTHER" id="PTHR31694:SF17">
    <property type="entry name" value="DESICCATION-RELATED PROTEIN PCC13-62-LIKE"/>
    <property type="match status" value="1"/>
</dbReference>
<dbReference type="AlphaFoldDB" id="A0A9W7IN76"/>
<gene>
    <name evidence="1" type="ORF">HRI_003551400</name>
</gene>
<dbReference type="Pfam" id="PF13668">
    <property type="entry name" value="Ferritin_2"/>
    <property type="match status" value="1"/>
</dbReference>
<evidence type="ECO:0008006" key="3">
    <source>
        <dbReference type="Google" id="ProtNLM"/>
    </source>
</evidence>
<keyword evidence="2" id="KW-1185">Reference proteome</keyword>
<organism evidence="1 2">
    <name type="scientific">Hibiscus trionum</name>
    <name type="common">Flower of an hour</name>
    <dbReference type="NCBI Taxonomy" id="183268"/>
    <lineage>
        <taxon>Eukaryota</taxon>
        <taxon>Viridiplantae</taxon>
        <taxon>Streptophyta</taxon>
        <taxon>Embryophyta</taxon>
        <taxon>Tracheophyta</taxon>
        <taxon>Spermatophyta</taxon>
        <taxon>Magnoliopsida</taxon>
        <taxon>eudicotyledons</taxon>
        <taxon>Gunneridae</taxon>
        <taxon>Pentapetalae</taxon>
        <taxon>rosids</taxon>
        <taxon>malvids</taxon>
        <taxon>Malvales</taxon>
        <taxon>Malvaceae</taxon>
        <taxon>Malvoideae</taxon>
        <taxon>Hibiscus</taxon>
    </lineage>
</organism>
<evidence type="ECO:0000313" key="1">
    <source>
        <dbReference type="EMBL" id="GMI98821.1"/>
    </source>
</evidence>
<dbReference type="Proteomes" id="UP001165190">
    <property type="component" value="Unassembled WGS sequence"/>
</dbReference>
<dbReference type="InterPro" id="IPR052965">
    <property type="entry name" value="Pigment-catalase-like"/>
</dbReference>